<comment type="caution">
    <text evidence="1">The sequence shown here is derived from an EMBL/GenBank/DDBJ whole genome shotgun (WGS) entry which is preliminary data.</text>
</comment>
<dbReference type="SUPFAM" id="SSF103084">
    <property type="entry name" value="Holliday junction resolvase RusA"/>
    <property type="match status" value="1"/>
</dbReference>
<gene>
    <name evidence="1" type="ORF">JOE69_002873</name>
</gene>
<reference evidence="1 2" key="1">
    <citation type="submission" date="2023-07" db="EMBL/GenBank/DDBJ databases">
        <title>Sequencing the genomes of 1000 actinobacteria strains.</title>
        <authorList>
            <person name="Klenk H.-P."/>
        </authorList>
    </citation>
    <scope>NUCLEOTIDE SEQUENCE [LARGE SCALE GENOMIC DNA]</scope>
    <source>
        <strain evidence="1 2">DSM 14555</strain>
    </source>
</reference>
<dbReference type="RefSeq" id="WP_309799828.1">
    <property type="nucleotide sequence ID" value="NZ_BAAAHY010000004.1"/>
</dbReference>
<name>A0ABU1JDZ9_9MICC</name>
<evidence type="ECO:0000313" key="2">
    <source>
        <dbReference type="Proteomes" id="UP001185069"/>
    </source>
</evidence>
<keyword evidence="2" id="KW-1185">Reference proteome</keyword>
<dbReference type="EMBL" id="JAVDQF010000001">
    <property type="protein sequence ID" value="MDR6270635.1"/>
    <property type="molecule type" value="Genomic_DNA"/>
</dbReference>
<sequence length="117" mass="13175">MQLTLSIPQADEWLNSNDRRHHMARYRIGESWKTMAKVQAIKANLPRLQRAHISATVHRARANRSDALNFSPTIKPIIDGLILYGLLPDDDDKHLTVDVRGGAPGIPRVELVIEHLA</sequence>
<accession>A0ABU1JDZ9</accession>
<dbReference type="Proteomes" id="UP001185069">
    <property type="component" value="Unassembled WGS sequence"/>
</dbReference>
<dbReference type="Gene3D" id="3.30.1330.70">
    <property type="entry name" value="Holliday junction resolvase RusA"/>
    <property type="match status" value="1"/>
</dbReference>
<protein>
    <submittedName>
        <fullName evidence="1">Uncharacterized protein</fullName>
    </submittedName>
</protein>
<organism evidence="1 2">
    <name type="scientific">Arthrobacter russicus</name>
    <dbReference type="NCBI Taxonomy" id="172040"/>
    <lineage>
        <taxon>Bacteria</taxon>
        <taxon>Bacillati</taxon>
        <taxon>Actinomycetota</taxon>
        <taxon>Actinomycetes</taxon>
        <taxon>Micrococcales</taxon>
        <taxon>Micrococcaceae</taxon>
        <taxon>Arthrobacter</taxon>
    </lineage>
</organism>
<dbReference type="InterPro" id="IPR036614">
    <property type="entry name" value="RusA-like_sf"/>
</dbReference>
<evidence type="ECO:0000313" key="1">
    <source>
        <dbReference type="EMBL" id="MDR6270635.1"/>
    </source>
</evidence>
<proteinExistence type="predicted"/>